<feature type="transmembrane region" description="Helical" evidence="17">
    <location>
        <begin position="80"/>
        <end position="103"/>
    </location>
</feature>
<feature type="transmembrane region" description="Helical" evidence="17">
    <location>
        <begin position="12"/>
        <end position="37"/>
    </location>
</feature>
<comment type="similarity">
    <text evidence="11">Belongs to the SEDS family. FtsW subfamily.</text>
</comment>
<sequence>MKTYLKRYLHYADFSIAFVYLVLVVFGLVMIYSSSFYWAVERYDWAPDHFFQQQKTNLFLAIPVFFIMSLFPYKHFKNKFVMISMVSVMFLLLILVHFIGSGGAAGSQSWLYIGPLNLQPSEVAKIVLVLYFSSLFAKKIQKGTLNDLTNSIYPPILIMAAAVGSIMLETDVGNSMIITFVCITVIIASGVQFRVFSKLLGLIISAFLIIGILLYFFRDTIITPRRLGRLEAFFNPFAYEESFGYQIVNGYLAIGSGGLTGLGLGNSNQKYGYLPEPHTDFIMAVIAEELGIIGVVIILAGIFFLVFKGLSIALTGRDPHGRMIAAGIASIFGFQTFVNLGGMLGIIPLTGVPLPFISYGGTALILFSAALGILMNVTMFARYEKSKK</sequence>
<keyword evidence="18" id="KW-0132">Cell division</keyword>
<dbReference type="PROSITE" id="PS00428">
    <property type="entry name" value="FTSW_RODA_SPOVE"/>
    <property type="match status" value="1"/>
</dbReference>
<keyword evidence="2" id="KW-0328">Glycosyltransferase</keyword>
<dbReference type="GO" id="GO:0032153">
    <property type="term" value="C:cell division site"/>
    <property type="evidence" value="ECO:0007669"/>
    <property type="project" value="TreeGrafter"/>
</dbReference>
<accession>A0A264W6G0</accession>
<name>A0A264W6G0_9BACL</name>
<comment type="catalytic activity">
    <reaction evidence="15">
        <text>[GlcNAc-(1-&gt;4)-Mur2Ac(oyl-L-Ala-gamma-D-Glu-L-Lys-D-Ala-D-Ala)](n)-di-trans,octa-cis-undecaprenyl diphosphate + beta-D-GlcNAc-(1-&gt;4)-Mur2Ac(oyl-L-Ala-gamma-D-Glu-L-Lys-D-Ala-D-Ala)-di-trans,octa-cis-undecaprenyl diphosphate = [GlcNAc-(1-&gt;4)-Mur2Ac(oyl-L-Ala-gamma-D-Glu-L-Lys-D-Ala-D-Ala)](n+1)-di-trans,octa-cis-undecaprenyl diphosphate + di-trans,octa-cis-undecaprenyl diphosphate + H(+)</text>
        <dbReference type="Rhea" id="RHEA:23708"/>
        <dbReference type="Rhea" id="RHEA-COMP:9602"/>
        <dbReference type="Rhea" id="RHEA-COMP:9603"/>
        <dbReference type="ChEBI" id="CHEBI:15378"/>
        <dbReference type="ChEBI" id="CHEBI:58405"/>
        <dbReference type="ChEBI" id="CHEBI:60033"/>
        <dbReference type="ChEBI" id="CHEBI:78435"/>
        <dbReference type="EC" id="2.4.99.28"/>
    </reaction>
</comment>
<protein>
    <recommendedName>
        <fullName evidence="12">Probable peptidoglycan glycosyltransferase FtsW</fullName>
        <ecNumber evidence="14">2.4.99.28</ecNumber>
    </recommendedName>
    <alternativeName>
        <fullName evidence="13">Cell division protein FtsW</fullName>
    </alternativeName>
    <alternativeName>
        <fullName evidence="10">Cell wall polymerase</fullName>
    </alternativeName>
    <alternativeName>
        <fullName evidence="9">Peptidoglycan polymerase</fullName>
    </alternativeName>
</protein>
<dbReference type="RefSeq" id="WP_094941549.1">
    <property type="nucleotide sequence ID" value="NZ_NOKQ01000134.1"/>
</dbReference>
<dbReference type="EMBL" id="NOKQ01000134">
    <property type="protein sequence ID" value="OZS79170.1"/>
    <property type="molecule type" value="Genomic_DNA"/>
</dbReference>
<keyword evidence="18" id="KW-0131">Cell cycle</keyword>
<evidence type="ECO:0000256" key="5">
    <source>
        <dbReference type="ARBA" id="ARBA00022960"/>
    </source>
</evidence>
<keyword evidence="4 17" id="KW-0812">Transmembrane</keyword>
<dbReference type="Pfam" id="PF01098">
    <property type="entry name" value="FTSW_RODA_SPOVE"/>
    <property type="match status" value="1"/>
</dbReference>
<evidence type="ECO:0000256" key="8">
    <source>
        <dbReference type="ARBA" id="ARBA00023136"/>
    </source>
</evidence>
<evidence type="ECO:0000256" key="10">
    <source>
        <dbReference type="ARBA" id="ARBA00033270"/>
    </source>
</evidence>
<dbReference type="GO" id="GO:0008955">
    <property type="term" value="F:peptidoglycan glycosyltransferase activity"/>
    <property type="evidence" value="ECO:0007669"/>
    <property type="project" value="UniProtKB-EC"/>
</dbReference>
<feature type="transmembrane region" description="Helical" evidence="17">
    <location>
        <begin position="328"/>
        <end position="350"/>
    </location>
</feature>
<evidence type="ECO:0000256" key="14">
    <source>
        <dbReference type="ARBA" id="ARBA00044770"/>
    </source>
</evidence>
<dbReference type="InterPro" id="IPR018365">
    <property type="entry name" value="Cell_cycle_FtsW-rel_CS"/>
</dbReference>
<evidence type="ECO:0000256" key="13">
    <source>
        <dbReference type="ARBA" id="ARBA00041418"/>
    </source>
</evidence>
<evidence type="ECO:0000256" key="7">
    <source>
        <dbReference type="ARBA" id="ARBA00022989"/>
    </source>
</evidence>
<evidence type="ECO:0000256" key="17">
    <source>
        <dbReference type="SAM" id="Phobius"/>
    </source>
</evidence>
<evidence type="ECO:0000256" key="2">
    <source>
        <dbReference type="ARBA" id="ARBA00022676"/>
    </source>
</evidence>
<feature type="transmembrane region" description="Helical" evidence="17">
    <location>
        <begin position="57"/>
        <end position="73"/>
    </location>
</feature>
<keyword evidence="5" id="KW-0133">Cell shape</keyword>
<evidence type="ECO:0000313" key="18">
    <source>
        <dbReference type="EMBL" id="OZS79170.1"/>
    </source>
</evidence>
<dbReference type="Proteomes" id="UP000217065">
    <property type="component" value="Unassembled WGS sequence"/>
</dbReference>
<dbReference type="GO" id="GO:0005886">
    <property type="term" value="C:plasma membrane"/>
    <property type="evidence" value="ECO:0007669"/>
    <property type="project" value="TreeGrafter"/>
</dbReference>
<dbReference type="InterPro" id="IPR001182">
    <property type="entry name" value="FtsW/RodA"/>
</dbReference>
<organism evidence="18 19">
    <name type="scientific">Tetzosporium hominis</name>
    <dbReference type="NCBI Taxonomy" id="2020506"/>
    <lineage>
        <taxon>Bacteria</taxon>
        <taxon>Bacillati</taxon>
        <taxon>Bacillota</taxon>
        <taxon>Bacilli</taxon>
        <taxon>Bacillales</taxon>
        <taxon>Caryophanaceae</taxon>
        <taxon>Tetzosporium</taxon>
    </lineage>
</organism>
<reference evidence="18 19" key="1">
    <citation type="submission" date="2017-07" db="EMBL/GenBank/DDBJ databases">
        <title>Tetzosporium hominis gen.nov. sp.nov.</title>
        <authorList>
            <person name="Tetz G."/>
            <person name="Tetz V."/>
        </authorList>
    </citation>
    <scope>NUCLEOTIDE SEQUENCE [LARGE SCALE GENOMIC DNA]</scope>
    <source>
        <strain evidence="18 19">VT-49</strain>
    </source>
</reference>
<comment type="caution">
    <text evidence="18">The sequence shown here is derived from an EMBL/GenBank/DDBJ whole genome shotgun (WGS) entry which is preliminary data.</text>
</comment>
<evidence type="ECO:0000256" key="15">
    <source>
        <dbReference type="ARBA" id="ARBA00049902"/>
    </source>
</evidence>
<feature type="transmembrane region" description="Helical" evidence="17">
    <location>
        <begin position="356"/>
        <end position="381"/>
    </location>
</feature>
<evidence type="ECO:0000256" key="16">
    <source>
        <dbReference type="ARBA" id="ARBA00049966"/>
    </source>
</evidence>
<keyword evidence="7 17" id="KW-1133">Transmembrane helix</keyword>
<evidence type="ECO:0000256" key="6">
    <source>
        <dbReference type="ARBA" id="ARBA00022984"/>
    </source>
</evidence>
<comment type="function">
    <text evidence="16">Peptidoglycan polymerase that is essential for cell division.</text>
</comment>
<dbReference type="GO" id="GO:0009252">
    <property type="term" value="P:peptidoglycan biosynthetic process"/>
    <property type="evidence" value="ECO:0007669"/>
    <property type="project" value="UniProtKB-KW"/>
</dbReference>
<keyword evidence="8 17" id="KW-0472">Membrane</keyword>
<feature type="transmembrane region" description="Helical" evidence="17">
    <location>
        <begin position="199"/>
        <end position="217"/>
    </location>
</feature>
<dbReference type="GO" id="GO:0051301">
    <property type="term" value="P:cell division"/>
    <property type="evidence" value="ECO:0007669"/>
    <property type="project" value="UniProtKB-KW"/>
</dbReference>
<keyword evidence="6" id="KW-0573">Peptidoglycan synthesis</keyword>
<keyword evidence="19" id="KW-1185">Reference proteome</keyword>
<evidence type="ECO:0000256" key="4">
    <source>
        <dbReference type="ARBA" id="ARBA00022692"/>
    </source>
</evidence>
<evidence type="ECO:0000256" key="9">
    <source>
        <dbReference type="ARBA" id="ARBA00032370"/>
    </source>
</evidence>
<dbReference type="GO" id="GO:0008360">
    <property type="term" value="P:regulation of cell shape"/>
    <property type="evidence" value="ECO:0007669"/>
    <property type="project" value="UniProtKB-KW"/>
</dbReference>
<feature type="transmembrane region" description="Helical" evidence="17">
    <location>
        <begin position="152"/>
        <end position="168"/>
    </location>
</feature>
<proteinExistence type="inferred from homology"/>
<keyword evidence="3" id="KW-0808">Transferase</keyword>
<evidence type="ECO:0000313" key="19">
    <source>
        <dbReference type="Proteomes" id="UP000217065"/>
    </source>
</evidence>
<gene>
    <name evidence="18" type="ORF">CF394_01755</name>
</gene>
<evidence type="ECO:0000256" key="3">
    <source>
        <dbReference type="ARBA" id="ARBA00022679"/>
    </source>
</evidence>
<dbReference type="EC" id="2.4.99.28" evidence="14"/>
<evidence type="ECO:0000256" key="1">
    <source>
        <dbReference type="ARBA" id="ARBA00004141"/>
    </source>
</evidence>
<dbReference type="PANTHER" id="PTHR30474">
    <property type="entry name" value="CELL CYCLE PROTEIN"/>
    <property type="match status" value="1"/>
</dbReference>
<dbReference type="PANTHER" id="PTHR30474:SF2">
    <property type="entry name" value="PEPTIDOGLYCAN GLYCOSYLTRANSFERASE FTSW-RELATED"/>
    <property type="match status" value="1"/>
</dbReference>
<dbReference type="OrthoDB" id="9768187at2"/>
<dbReference type="GO" id="GO:0015648">
    <property type="term" value="F:lipid-linked peptidoglycan transporter activity"/>
    <property type="evidence" value="ECO:0007669"/>
    <property type="project" value="TreeGrafter"/>
</dbReference>
<feature type="transmembrane region" description="Helical" evidence="17">
    <location>
        <begin position="281"/>
        <end position="307"/>
    </location>
</feature>
<feature type="transmembrane region" description="Helical" evidence="17">
    <location>
        <begin position="174"/>
        <end position="192"/>
    </location>
</feature>
<comment type="subcellular location">
    <subcellularLocation>
        <location evidence="1">Membrane</location>
        <topology evidence="1">Multi-pass membrane protein</topology>
    </subcellularLocation>
</comment>
<evidence type="ECO:0000256" key="11">
    <source>
        <dbReference type="ARBA" id="ARBA00038053"/>
    </source>
</evidence>
<dbReference type="AlphaFoldDB" id="A0A264W6G0"/>
<evidence type="ECO:0000256" key="12">
    <source>
        <dbReference type="ARBA" id="ARBA00041185"/>
    </source>
</evidence>